<evidence type="ECO:0000313" key="2">
    <source>
        <dbReference type="Proteomes" id="UP000071561"/>
    </source>
</evidence>
<dbReference type="EMBL" id="CP014504">
    <property type="protein sequence ID" value="AMP98155.1"/>
    <property type="molecule type" value="Genomic_DNA"/>
</dbReference>
<sequence length="57" mass="6661">MINFILIFYQNLTLLMIYVYSDIIQYTPVRGSGNESSNTNLYPLKQDPYILHSTTEL</sequence>
<dbReference type="PATRIC" id="fig|188932.3.peg.1278"/>
<gene>
    <name evidence="1" type="ORF">AY601_1231</name>
</gene>
<protein>
    <submittedName>
        <fullName evidence="1">Uncharacterized protein</fullName>
    </submittedName>
</protein>
<evidence type="ECO:0000313" key="1">
    <source>
        <dbReference type="EMBL" id="AMP98155.1"/>
    </source>
</evidence>
<reference evidence="1 2" key="1">
    <citation type="submission" date="2016-03" db="EMBL/GenBank/DDBJ databases">
        <title>Complete genome sequence of Pedobacter cryoconitis PAMC 27485.</title>
        <authorList>
            <person name="Lee J."/>
            <person name="Kim O.-S."/>
        </authorList>
    </citation>
    <scope>NUCLEOTIDE SEQUENCE [LARGE SCALE GENOMIC DNA]</scope>
    <source>
        <strain evidence="1 2">PAMC 27485</strain>
    </source>
</reference>
<dbReference type="KEGG" id="pcm:AY601_1231"/>
<organism evidence="1 2">
    <name type="scientific">Pedobacter cryoconitis</name>
    <dbReference type="NCBI Taxonomy" id="188932"/>
    <lineage>
        <taxon>Bacteria</taxon>
        <taxon>Pseudomonadati</taxon>
        <taxon>Bacteroidota</taxon>
        <taxon>Sphingobacteriia</taxon>
        <taxon>Sphingobacteriales</taxon>
        <taxon>Sphingobacteriaceae</taxon>
        <taxon>Pedobacter</taxon>
    </lineage>
</organism>
<name>A0A127VA42_9SPHI</name>
<keyword evidence="2" id="KW-1185">Reference proteome</keyword>
<dbReference type="AlphaFoldDB" id="A0A127VA42"/>
<dbReference type="Proteomes" id="UP000071561">
    <property type="component" value="Chromosome"/>
</dbReference>
<accession>A0A127VA42</accession>
<proteinExistence type="predicted"/>